<comment type="caution">
    <text evidence="1">The sequence shown here is derived from an EMBL/GenBank/DDBJ whole genome shotgun (WGS) entry which is preliminary data.</text>
</comment>
<reference evidence="1 2" key="1">
    <citation type="submission" date="2023-07" db="EMBL/GenBank/DDBJ databases">
        <title>Sequencing the genomes of 1000 actinobacteria strains.</title>
        <authorList>
            <person name="Klenk H.-P."/>
        </authorList>
    </citation>
    <scope>NUCLEOTIDE SEQUENCE [LARGE SCALE GENOMIC DNA]</scope>
    <source>
        <strain evidence="1 2">DSM 44109</strain>
    </source>
</reference>
<name>A0ABT9R707_9ACTN</name>
<proteinExistence type="predicted"/>
<sequence length="35" mass="3991">MVTAILVALMLIACVCYELCAVSRTRDRRDAFRTE</sequence>
<organism evidence="1 2">
    <name type="scientific">Streptosporangium brasiliense</name>
    <dbReference type="NCBI Taxonomy" id="47480"/>
    <lineage>
        <taxon>Bacteria</taxon>
        <taxon>Bacillati</taxon>
        <taxon>Actinomycetota</taxon>
        <taxon>Actinomycetes</taxon>
        <taxon>Streptosporangiales</taxon>
        <taxon>Streptosporangiaceae</taxon>
        <taxon>Streptosporangium</taxon>
    </lineage>
</organism>
<accession>A0ABT9R707</accession>
<keyword evidence="2" id="KW-1185">Reference proteome</keyword>
<dbReference type="EMBL" id="JAUSRB010000002">
    <property type="protein sequence ID" value="MDP9865029.1"/>
    <property type="molecule type" value="Genomic_DNA"/>
</dbReference>
<gene>
    <name evidence="1" type="ORF">J2S55_004295</name>
</gene>
<evidence type="ECO:0000313" key="1">
    <source>
        <dbReference type="EMBL" id="MDP9865029.1"/>
    </source>
</evidence>
<dbReference type="Proteomes" id="UP001230426">
    <property type="component" value="Unassembled WGS sequence"/>
</dbReference>
<evidence type="ECO:0000313" key="2">
    <source>
        <dbReference type="Proteomes" id="UP001230426"/>
    </source>
</evidence>
<protein>
    <submittedName>
        <fullName evidence="1">Uncharacterized protein</fullName>
    </submittedName>
</protein>